<dbReference type="Pfam" id="PF25275">
    <property type="entry name" value="Golvesin_C"/>
    <property type="match status" value="1"/>
</dbReference>
<dbReference type="InterPro" id="IPR037460">
    <property type="entry name" value="SEST-like"/>
</dbReference>
<organism evidence="5 6">
    <name type="scientific">Lentzea albidocapillata subsp. violacea</name>
    <dbReference type="NCBI Taxonomy" id="128104"/>
    <lineage>
        <taxon>Bacteria</taxon>
        <taxon>Bacillati</taxon>
        <taxon>Actinomycetota</taxon>
        <taxon>Actinomycetes</taxon>
        <taxon>Pseudonocardiales</taxon>
        <taxon>Pseudonocardiaceae</taxon>
        <taxon>Lentzea</taxon>
    </lineage>
</organism>
<dbReference type="InterPro" id="IPR036514">
    <property type="entry name" value="SGNH_hydro_sf"/>
</dbReference>
<dbReference type="Proteomes" id="UP000199682">
    <property type="component" value="Unassembled WGS sequence"/>
</dbReference>
<evidence type="ECO:0000256" key="1">
    <source>
        <dbReference type="PIRSR" id="PIRSR637460-2"/>
    </source>
</evidence>
<feature type="disulfide bond" evidence="1">
    <location>
        <begin position="1184"/>
        <end position="1236"/>
    </location>
</feature>
<dbReference type="Gene3D" id="3.40.50.1110">
    <property type="entry name" value="SGNH hydrolase"/>
    <property type="match status" value="1"/>
</dbReference>
<evidence type="ECO:0000313" key="6">
    <source>
        <dbReference type="Proteomes" id="UP000199682"/>
    </source>
</evidence>
<keyword evidence="5" id="KW-0378">Hydrolase</keyword>
<dbReference type="GO" id="GO:0004806">
    <property type="term" value="F:triacylglycerol lipase activity"/>
    <property type="evidence" value="ECO:0007669"/>
    <property type="project" value="TreeGrafter"/>
</dbReference>
<evidence type="ECO:0000313" key="5">
    <source>
        <dbReference type="EMBL" id="SDM92437.1"/>
    </source>
</evidence>
<dbReference type="GO" id="GO:0019433">
    <property type="term" value="P:triglyceride catabolic process"/>
    <property type="evidence" value="ECO:0007669"/>
    <property type="project" value="TreeGrafter"/>
</dbReference>
<dbReference type="RefSeq" id="WP_176929976.1">
    <property type="nucleotide sequence ID" value="NZ_FNET01000029.1"/>
</dbReference>
<gene>
    <name evidence="5" type="ORF">SAMN04488074_12958</name>
</gene>
<reference evidence="6" key="1">
    <citation type="submission" date="2016-10" db="EMBL/GenBank/DDBJ databases">
        <authorList>
            <person name="Varghese N."/>
            <person name="Submissions S."/>
        </authorList>
    </citation>
    <scope>NUCLEOTIDE SEQUENCE [LARGE SCALE GENOMIC DNA]</scope>
    <source>
        <strain evidence="6">DSM 44796</strain>
    </source>
</reference>
<accession>A0A1G9X6W6</accession>
<feature type="disulfide bond" evidence="1">
    <location>
        <begin position="1116"/>
        <end position="1125"/>
    </location>
</feature>
<proteinExistence type="predicted"/>
<keyword evidence="3" id="KW-0732">Signal</keyword>
<feature type="disulfide bond" evidence="1">
    <location>
        <begin position="1016"/>
        <end position="1054"/>
    </location>
</feature>
<dbReference type="InterPro" id="IPR033803">
    <property type="entry name" value="CBD-like_Golvesin-Xly"/>
</dbReference>
<feature type="region of interest" description="Disordered" evidence="2">
    <location>
        <begin position="372"/>
        <end position="397"/>
    </location>
</feature>
<feature type="signal peptide" evidence="3">
    <location>
        <begin position="1"/>
        <end position="27"/>
    </location>
</feature>
<feature type="domain" description="Golvesin/Xly CBD-like" evidence="4">
    <location>
        <begin position="876"/>
        <end position="966"/>
    </location>
</feature>
<dbReference type="EMBL" id="FNET01000029">
    <property type="protein sequence ID" value="SDM92437.1"/>
    <property type="molecule type" value="Genomic_DNA"/>
</dbReference>
<evidence type="ECO:0000256" key="2">
    <source>
        <dbReference type="SAM" id="MobiDB-lite"/>
    </source>
</evidence>
<dbReference type="SUPFAM" id="SSF52266">
    <property type="entry name" value="SGNH hydrolase"/>
    <property type="match status" value="1"/>
</dbReference>
<feature type="chain" id="PRO_5038355527" evidence="3">
    <location>
        <begin position="28"/>
        <end position="1294"/>
    </location>
</feature>
<sequence length="1294" mass="138388">MKRPMLRAAVQVVLALLLATLVPPLAAAEVRSPAAAAQRSPDELLGQGWQGSRDRMWTTTGDATGFHVLVAEASTGYAWRTAATLTRPGVEADQWIGNACATVSGRNLVVVYAPRSFTNKADLFDRGGFTSVVDLITGRTRHLAVRTSLAYFNPGCGHGESAVLTQGGDEDLGKTGLITVDAATGALTKRIEVPGQLTSAVPTSEGIVGADRDAVVRVARDGVRTVLADSAGVPFGLMTDHAGGLVFMDRTSDEVRVRRAAAVGKPGTKPAVAMLARGKSGELGVTATADRKVVITGTAVETKQLPQSVVKSDVPVHAQPSTTGEAVVTAVAPARTADPRLRAVDPAEPQPVRIEGKSVKTGKALTFDVIPESSAGPEAAAPATAGEMSAQDRPDDAGRYCAVPRNDPKTQVYQPKPKQVEWAANMAVKGHLTVQRPANWRSNGLGAYTPQGMFPPIPLKNTTNGQVPAQILLGILGQESNLWQATRLAYPGETGNPLVGNYYGTDIYNKLPNGAPDTSDDWDIRWNKADCGYGVSQMTDGMRLAGHEKPGETSLPWHQQKAIATDYTANLAAGLQVLQKKWNELQDAGIKVNNNDPARIENWFLATWAYNSGYHRPGEPNSAGAHGLGWLNNPANPKYNPWRENFGKYPTDFAKPQGWPYPEKVLGFASFPPSGFEAPGVEAPFFRAAWWNSDDARTAARPKTNTFCNSNANDCWFGNNSHVPDYPGDPGTGAGNVVGEPAGPCAHKNGPYYDLKCWWHDSVTWKENCARDCGNEFIRYDYPQYAAEPDNGTSFPPNCTTAGLPSGALVIDDVGGDVPAVRGPCARPANAGSFDLGFGSDSARIDLHQLGGGFGAHFWFSHTNKTDTPLATRLNVTGTWTLDRAVNGWARVLVHIPDHAAHTRQARYEIDLGNGGKRFRTVPTRVLAHKWVSLGSFPFAGTPKVRLSNQTADGAGVEDVAWDAIAVVPLPGKPQHIIASLGDSYASGEGASAPHGVDYYRETDVDGKGGEWRSACHRSTKSWSRTMTLAGSATPVGVRADNLDPAVDHRMVACSGARTKNLLSADGPTDAWGQKGESSYHEVAQLDSGWVDADTTLVTLSVGGNDARFVDVLKHCMYGSGAQDCQHTTMGNDPEPLGTYQPKVIADQVRRSVETVLEQIRQKASSAKIVLTGYPLLFSKTDVCIVGIGNEESLWLNDMGRKLNEQLEAAVRNSVGRGVNVKFSNPQQDFTGKGVCGQPENIHGIVTDLTPGDNPAFEYWPGKGIVSAQGMHPKIEGAALYAQIVTRTLREFGI</sequence>
<evidence type="ECO:0000256" key="3">
    <source>
        <dbReference type="SAM" id="SignalP"/>
    </source>
</evidence>
<keyword evidence="1" id="KW-1015">Disulfide bond</keyword>
<name>A0A1G9X6W6_9PSEU</name>
<dbReference type="PANTHER" id="PTHR37981">
    <property type="entry name" value="LIPASE 2"/>
    <property type="match status" value="1"/>
</dbReference>
<protein>
    <submittedName>
        <fullName evidence="5">GDSL-like Lipase/Acylhydrolase family protein</fullName>
    </submittedName>
</protein>
<dbReference type="PANTHER" id="PTHR37981:SF1">
    <property type="entry name" value="SGNH HYDROLASE-TYPE ESTERASE DOMAIN-CONTAINING PROTEIN"/>
    <property type="match status" value="1"/>
</dbReference>
<evidence type="ECO:0000259" key="4">
    <source>
        <dbReference type="Pfam" id="PF25275"/>
    </source>
</evidence>
<feature type="compositionally biased region" description="Low complexity" evidence="2">
    <location>
        <begin position="372"/>
        <end position="389"/>
    </location>
</feature>
<dbReference type="CDD" id="cd01823">
    <property type="entry name" value="SEST_like"/>
    <property type="match status" value="1"/>
</dbReference>